<dbReference type="EMBL" id="JAAIUW010000005">
    <property type="protein sequence ID" value="KAF7830781.1"/>
    <property type="molecule type" value="Genomic_DNA"/>
</dbReference>
<evidence type="ECO:0000256" key="1">
    <source>
        <dbReference type="SAM" id="SignalP"/>
    </source>
</evidence>
<organism evidence="2 3">
    <name type="scientific">Senna tora</name>
    <dbReference type="NCBI Taxonomy" id="362788"/>
    <lineage>
        <taxon>Eukaryota</taxon>
        <taxon>Viridiplantae</taxon>
        <taxon>Streptophyta</taxon>
        <taxon>Embryophyta</taxon>
        <taxon>Tracheophyta</taxon>
        <taxon>Spermatophyta</taxon>
        <taxon>Magnoliopsida</taxon>
        <taxon>eudicotyledons</taxon>
        <taxon>Gunneridae</taxon>
        <taxon>Pentapetalae</taxon>
        <taxon>rosids</taxon>
        <taxon>fabids</taxon>
        <taxon>Fabales</taxon>
        <taxon>Fabaceae</taxon>
        <taxon>Caesalpinioideae</taxon>
        <taxon>Cassia clade</taxon>
        <taxon>Senna</taxon>
    </lineage>
</organism>
<evidence type="ECO:0000313" key="3">
    <source>
        <dbReference type="Proteomes" id="UP000634136"/>
    </source>
</evidence>
<dbReference type="Proteomes" id="UP000634136">
    <property type="component" value="Unassembled WGS sequence"/>
</dbReference>
<gene>
    <name evidence="2" type="ORF">G2W53_013114</name>
</gene>
<keyword evidence="3" id="KW-1185">Reference proteome</keyword>
<proteinExistence type="predicted"/>
<protein>
    <submittedName>
        <fullName evidence="2">Uncharacterized protein</fullName>
    </submittedName>
</protein>
<name>A0A834WS31_9FABA</name>
<accession>A0A834WS31</accession>
<dbReference type="AlphaFoldDB" id="A0A834WS31"/>
<feature type="chain" id="PRO_5032584201" evidence="1">
    <location>
        <begin position="25"/>
        <end position="104"/>
    </location>
</feature>
<comment type="caution">
    <text evidence="2">The sequence shown here is derived from an EMBL/GenBank/DDBJ whole genome shotgun (WGS) entry which is preliminary data.</text>
</comment>
<sequence>MMSSFVSFLAILLSLIVFSNLVAADHKLGRKVLYGESVPYPGGYAPYSGGGGYTATPTTPTPYPGGRGYTPYPGTGRPYTPYFRRPGYSPYNHGRGYYFPHPHP</sequence>
<feature type="signal peptide" evidence="1">
    <location>
        <begin position="1"/>
        <end position="24"/>
    </location>
</feature>
<keyword evidence="1" id="KW-0732">Signal</keyword>
<reference evidence="2" key="1">
    <citation type="submission" date="2020-09" db="EMBL/GenBank/DDBJ databases">
        <title>Genome-Enabled Discovery of Anthraquinone Biosynthesis in Senna tora.</title>
        <authorList>
            <person name="Kang S.-H."/>
            <person name="Pandey R.P."/>
            <person name="Lee C.-M."/>
            <person name="Sim J.-S."/>
            <person name="Jeong J.-T."/>
            <person name="Choi B.-S."/>
            <person name="Jung M."/>
            <person name="Ginzburg D."/>
            <person name="Zhao K."/>
            <person name="Won S.Y."/>
            <person name="Oh T.-J."/>
            <person name="Yu Y."/>
            <person name="Kim N.-H."/>
            <person name="Lee O.R."/>
            <person name="Lee T.-H."/>
            <person name="Bashyal P."/>
            <person name="Kim T.-S."/>
            <person name="Lee W.-H."/>
            <person name="Kawkins C."/>
            <person name="Kim C.-K."/>
            <person name="Kim J.S."/>
            <person name="Ahn B.O."/>
            <person name="Rhee S.Y."/>
            <person name="Sohng J.K."/>
        </authorList>
    </citation>
    <scope>NUCLEOTIDE SEQUENCE</scope>
    <source>
        <tissue evidence="2">Leaf</tissue>
    </source>
</reference>
<evidence type="ECO:0000313" key="2">
    <source>
        <dbReference type="EMBL" id="KAF7830781.1"/>
    </source>
</evidence>